<feature type="transmembrane region" description="Helical" evidence="4">
    <location>
        <begin position="9"/>
        <end position="32"/>
    </location>
</feature>
<proteinExistence type="predicted"/>
<evidence type="ECO:0000256" key="4">
    <source>
        <dbReference type="SAM" id="Phobius"/>
    </source>
</evidence>
<dbReference type="PANTHER" id="PTHR10434:SF40">
    <property type="entry name" value="1-ACYL-SN-GLYCEROL-3-PHOSPHATE ACYLTRANSFERASE"/>
    <property type="match status" value="1"/>
</dbReference>
<organism evidence="6 7">
    <name type="scientific">Ostreibacterium oceani</name>
    <dbReference type="NCBI Taxonomy" id="2654998"/>
    <lineage>
        <taxon>Bacteria</taxon>
        <taxon>Pseudomonadati</taxon>
        <taxon>Pseudomonadota</taxon>
        <taxon>Gammaproteobacteria</taxon>
        <taxon>Cardiobacteriales</taxon>
        <taxon>Ostreibacteriaceae</taxon>
        <taxon>Ostreibacterium</taxon>
    </lineage>
</organism>
<accession>A0A6N7ETL4</accession>
<dbReference type="GO" id="GO:0003841">
    <property type="term" value="F:1-acylglycerol-3-phosphate O-acyltransferase activity"/>
    <property type="evidence" value="ECO:0007669"/>
    <property type="project" value="TreeGrafter"/>
</dbReference>
<evidence type="ECO:0000313" key="6">
    <source>
        <dbReference type="EMBL" id="MPV85283.1"/>
    </source>
</evidence>
<comment type="caution">
    <text evidence="6">The sequence shown here is derived from an EMBL/GenBank/DDBJ whole genome shotgun (WGS) entry which is preliminary data.</text>
</comment>
<dbReference type="SMART" id="SM00563">
    <property type="entry name" value="PlsC"/>
    <property type="match status" value="1"/>
</dbReference>
<keyword evidence="7" id="KW-1185">Reference proteome</keyword>
<evidence type="ECO:0000313" key="7">
    <source>
        <dbReference type="Proteomes" id="UP000471298"/>
    </source>
</evidence>
<evidence type="ECO:0000256" key="2">
    <source>
        <dbReference type="ARBA" id="ARBA00022679"/>
    </source>
</evidence>
<dbReference type="PANTHER" id="PTHR10434">
    <property type="entry name" value="1-ACYL-SN-GLYCEROL-3-PHOSPHATE ACYLTRANSFERASE"/>
    <property type="match status" value="1"/>
</dbReference>
<reference evidence="6 7" key="1">
    <citation type="submission" date="2019-10" db="EMBL/GenBank/DDBJ databases">
        <title>Cardiobacteriales fam. a chemoheterotrophic member of the order Cardiobacteriales, and proposal of Cardiobacteriales fam. nov.</title>
        <authorList>
            <person name="Wang C."/>
        </authorList>
    </citation>
    <scope>NUCLEOTIDE SEQUENCE [LARGE SCALE GENOMIC DNA]</scope>
    <source>
        <strain evidence="6 7">ML27</strain>
    </source>
</reference>
<dbReference type="Pfam" id="PF01553">
    <property type="entry name" value="Acyltransferase"/>
    <property type="match status" value="1"/>
</dbReference>
<dbReference type="InParanoid" id="A0A6N7ETL4"/>
<dbReference type="SUPFAM" id="SSF69593">
    <property type="entry name" value="Glycerol-3-phosphate (1)-acyltransferase"/>
    <property type="match status" value="1"/>
</dbReference>
<feature type="domain" description="Phospholipid/glycerol acyltransferase" evidence="5">
    <location>
        <begin position="73"/>
        <end position="187"/>
    </location>
</feature>
<protein>
    <submittedName>
        <fullName evidence="6">1-acyl-sn-glycerol-3-phosphate acyltransferase</fullName>
    </submittedName>
</protein>
<dbReference type="EMBL" id="WHNW01000001">
    <property type="protein sequence ID" value="MPV85283.1"/>
    <property type="molecule type" value="Genomic_DNA"/>
</dbReference>
<evidence type="ECO:0000256" key="3">
    <source>
        <dbReference type="ARBA" id="ARBA00023315"/>
    </source>
</evidence>
<keyword evidence="4" id="KW-1133">Transmembrane helix</keyword>
<evidence type="ECO:0000256" key="1">
    <source>
        <dbReference type="ARBA" id="ARBA00005189"/>
    </source>
</evidence>
<dbReference type="FunCoup" id="A0A6N7ETL4">
    <property type="interactions" value="284"/>
</dbReference>
<evidence type="ECO:0000259" key="5">
    <source>
        <dbReference type="SMART" id="SM00563"/>
    </source>
</evidence>
<dbReference type="RefSeq" id="WP_152808381.1">
    <property type="nucleotide sequence ID" value="NZ_WHNW01000001.1"/>
</dbReference>
<keyword evidence="4" id="KW-0472">Membrane</keyword>
<name>A0A6N7ETL4_9GAMM</name>
<dbReference type="AlphaFoldDB" id="A0A6N7ETL4"/>
<dbReference type="GO" id="GO:0006654">
    <property type="term" value="P:phosphatidic acid biosynthetic process"/>
    <property type="evidence" value="ECO:0007669"/>
    <property type="project" value="TreeGrafter"/>
</dbReference>
<comment type="pathway">
    <text evidence="1">Lipid metabolism.</text>
</comment>
<dbReference type="CDD" id="cd07989">
    <property type="entry name" value="LPLAT_AGPAT-like"/>
    <property type="match status" value="1"/>
</dbReference>
<dbReference type="InterPro" id="IPR002123">
    <property type="entry name" value="Plipid/glycerol_acylTrfase"/>
</dbReference>
<keyword evidence="2 6" id="KW-0808">Transferase</keyword>
<keyword evidence="4" id="KW-0812">Transmembrane</keyword>
<feature type="transmembrane region" description="Helical" evidence="4">
    <location>
        <begin position="38"/>
        <end position="60"/>
    </location>
</feature>
<keyword evidence="3 6" id="KW-0012">Acyltransferase</keyword>
<gene>
    <name evidence="6" type="ORF">GCU85_00865</name>
</gene>
<sequence>MILKIRTSIAFTLAVVSLIIWTPVAILGGWVLPEKGAFYVATLWGRWVTFLVKHIVGIRYKVVGKANIPATPCVVLSKHQSMLDIFVLLMVFSPQAWVFKRELLRIPFFGWALAATKPIAIDRSAGRQAMSMLIEQGKRKLAAGFWVVLYPEGTRTKPGEKGTYKNGGVMLAKAAGVPILPVALNTGLFWEKGKGPINTGEVEIVISPLIMPNEEIRLITQQVEASIEENTAQITRQHPYYLAMLQQKKEHNKS</sequence>
<dbReference type="Proteomes" id="UP000471298">
    <property type="component" value="Unassembled WGS sequence"/>
</dbReference>